<evidence type="ECO:0000256" key="1">
    <source>
        <dbReference type="ARBA" id="ARBA00022723"/>
    </source>
</evidence>
<evidence type="ECO:0000256" key="4">
    <source>
        <dbReference type="ARBA" id="ARBA00023080"/>
    </source>
</evidence>
<dbReference type="HAMAP" id="MF_01962">
    <property type="entry name" value="Adenine_deaminase"/>
    <property type="match status" value="1"/>
</dbReference>
<dbReference type="Proteomes" id="UP000006786">
    <property type="component" value="Unassembled WGS sequence"/>
</dbReference>
<comment type="similarity">
    <text evidence="5">Belongs to the metallo-dependent hydrolases superfamily. Adenosine and AMP deaminases family. Adenine deaminase type 2 subfamily.</text>
</comment>
<dbReference type="STRING" id="391937.NA2_08741"/>
<dbReference type="PANTHER" id="PTHR43114">
    <property type="entry name" value="ADENINE DEAMINASE"/>
    <property type="match status" value="1"/>
</dbReference>
<protein>
    <recommendedName>
        <fullName evidence="5">Adenine deaminase</fullName>
        <shortName evidence="5">ADE</shortName>
        <ecNumber evidence="5">3.5.4.2</ecNumber>
    </recommendedName>
    <alternativeName>
        <fullName evidence="5">Adenine aminohydrolase</fullName>
        <shortName evidence="5">AAH</shortName>
    </alternativeName>
</protein>
<comment type="function">
    <text evidence="5">Catalyzes the hydrolytic deamination of adenine to hypoxanthine. Plays an important role in the purine salvage pathway and in nitrogen catabolism.</text>
</comment>
<keyword evidence="3 5" id="KW-0862">Zinc</keyword>
<evidence type="ECO:0000256" key="5">
    <source>
        <dbReference type="HAMAP-Rule" id="MF_01962"/>
    </source>
</evidence>
<dbReference type="RefSeq" id="WP_008596272.1">
    <property type="nucleotide sequence ID" value="NZ_AMRM01000008.1"/>
</dbReference>
<dbReference type="NCBIfam" id="NF006848">
    <property type="entry name" value="PRK09358.1-3"/>
    <property type="match status" value="1"/>
</dbReference>
<keyword evidence="4 5" id="KW-0546">Nucleotide metabolism</keyword>
<dbReference type="AlphaFoldDB" id="K2LN77"/>
<dbReference type="eggNOG" id="COG1816">
    <property type="taxonomic scope" value="Bacteria"/>
</dbReference>
<reference evidence="7 8" key="1">
    <citation type="journal article" date="2012" name="J. Bacteriol.">
        <title>Genome Sequence of Nitratireductor pacificus Type Strain pht-3B.</title>
        <authorList>
            <person name="Lai Q."/>
            <person name="Li G."/>
            <person name="Shao Z."/>
        </authorList>
    </citation>
    <scope>NUCLEOTIDE SEQUENCE [LARGE SCALE GENOMIC DNA]</scope>
    <source>
        <strain evidence="8">pht-3B</strain>
    </source>
</reference>
<dbReference type="InterPro" id="IPR006330">
    <property type="entry name" value="Ado/ade_deaminase"/>
</dbReference>
<accession>K2LN77</accession>
<gene>
    <name evidence="7" type="ORF">NA2_08741</name>
</gene>
<dbReference type="EC" id="3.5.4.2" evidence="5"/>
<feature type="binding site" evidence="5">
    <location>
        <position position="268"/>
    </location>
    <ligand>
        <name>substrate</name>
    </ligand>
</feature>
<name>K2LN77_9HYPH</name>
<feature type="domain" description="Adenosine deaminase" evidence="6">
    <location>
        <begin position="4"/>
        <end position="319"/>
    </location>
</feature>
<dbReference type="InterPro" id="IPR001365">
    <property type="entry name" value="A_deaminase_dom"/>
</dbReference>
<feature type="active site" description="Proton donor" evidence="5">
    <location>
        <position position="189"/>
    </location>
</feature>
<dbReference type="PANTHER" id="PTHR43114:SF6">
    <property type="entry name" value="ADENINE DEAMINASE"/>
    <property type="match status" value="1"/>
</dbReference>
<keyword evidence="1 5" id="KW-0479">Metal-binding</keyword>
<feature type="site" description="Important for catalytic activity" evidence="5">
    <location>
        <position position="210"/>
    </location>
</feature>
<dbReference type="GO" id="GO:0008270">
    <property type="term" value="F:zinc ion binding"/>
    <property type="evidence" value="ECO:0007669"/>
    <property type="project" value="UniProtKB-UniRule"/>
</dbReference>
<evidence type="ECO:0000313" key="7">
    <source>
        <dbReference type="EMBL" id="EKF19204.1"/>
    </source>
</evidence>
<evidence type="ECO:0000313" key="8">
    <source>
        <dbReference type="Proteomes" id="UP000006786"/>
    </source>
</evidence>
<feature type="binding site" evidence="5">
    <location>
        <position position="186"/>
    </location>
    <ligand>
        <name>Zn(2+)</name>
        <dbReference type="ChEBI" id="CHEBI:29105"/>
        <note>catalytic</note>
    </ligand>
</feature>
<dbReference type="Pfam" id="PF00962">
    <property type="entry name" value="A_deaminase"/>
    <property type="match status" value="1"/>
</dbReference>
<feature type="binding site" evidence="5">
    <location>
        <position position="267"/>
    </location>
    <ligand>
        <name>Zn(2+)</name>
        <dbReference type="ChEBI" id="CHEBI:29105"/>
        <note>catalytic</note>
    </ligand>
</feature>
<proteinExistence type="inferred from homology"/>
<dbReference type="Gene3D" id="3.20.20.140">
    <property type="entry name" value="Metal-dependent hydrolases"/>
    <property type="match status" value="1"/>
</dbReference>
<dbReference type="GO" id="GO:0009117">
    <property type="term" value="P:nucleotide metabolic process"/>
    <property type="evidence" value="ECO:0007669"/>
    <property type="project" value="UniProtKB-KW"/>
</dbReference>
<feature type="binding site" evidence="5">
    <location>
        <position position="8"/>
    </location>
    <ligand>
        <name>Zn(2+)</name>
        <dbReference type="ChEBI" id="CHEBI:29105"/>
        <note>catalytic</note>
    </ligand>
</feature>
<dbReference type="EMBL" id="AMRM01000008">
    <property type="protein sequence ID" value="EKF19204.1"/>
    <property type="molecule type" value="Genomic_DNA"/>
</dbReference>
<dbReference type="NCBIfam" id="TIGR01430">
    <property type="entry name" value="aden_deam"/>
    <property type="match status" value="1"/>
</dbReference>
<keyword evidence="8" id="KW-1185">Reference proteome</keyword>
<keyword evidence="2 5" id="KW-0378">Hydrolase</keyword>
<dbReference type="GO" id="GO:0000034">
    <property type="term" value="F:adenine deaminase activity"/>
    <property type="evidence" value="ECO:0007669"/>
    <property type="project" value="UniProtKB-UniRule"/>
</dbReference>
<dbReference type="InterPro" id="IPR032466">
    <property type="entry name" value="Metal_Hydrolase"/>
</dbReference>
<comment type="cofactor">
    <cofactor evidence="5">
        <name>Zn(2+)</name>
        <dbReference type="ChEBI" id="CHEBI:29105"/>
    </cofactor>
    <text evidence="5">Binds 1 zinc ion per subunit.</text>
</comment>
<dbReference type="CDD" id="cd01320">
    <property type="entry name" value="ADA"/>
    <property type="match status" value="1"/>
</dbReference>
<feature type="binding site" evidence="5">
    <location>
        <position position="10"/>
    </location>
    <ligand>
        <name>Zn(2+)</name>
        <dbReference type="ChEBI" id="CHEBI:29105"/>
        <note>catalytic</note>
    </ligand>
</feature>
<sequence>MVAKAELHCHIEGAASPDLVLAQARRYGVDPSSFIRDGAYVWGDFTGFLAAYDAAAGLFRSEEDYAALAEDYLTGLARDGAVYSEIFISPDHAVKAGLSPDAYTDALGEGIARARAATGIEGRMIVTGIRHFGASSVEAAARFAVRCGHPLVTGFGMAGEERFGHPRDYAAAFDLAREAGLGITVHAGELAGWESVAAALDHIRPARIGHGVRAIENPDLVRRLAEEGVVLEVCPVSNVTLKVFADLASHPLPQLLAAGCRVTLNSDDPPHFHTSLAHEYAVAAEAFGLDDDALAGLTRTALEAAFLDEATRAMLLRRLGDKAVAPEA</sequence>
<comment type="caution">
    <text evidence="7">The sequence shown here is derived from an EMBL/GenBank/DDBJ whole genome shotgun (WGS) entry which is preliminary data.</text>
</comment>
<dbReference type="SUPFAM" id="SSF51556">
    <property type="entry name" value="Metallo-dependent hydrolases"/>
    <property type="match status" value="1"/>
</dbReference>
<dbReference type="GO" id="GO:0006146">
    <property type="term" value="P:adenine catabolic process"/>
    <property type="evidence" value="ECO:0007669"/>
    <property type="project" value="UniProtKB-UniRule"/>
</dbReference>
<evidence type="ECO:0000259" key="6">
    <source>
        <dbReference type="Pfam" id="PF00962"/>
    </source>
</evidence>
<dbReference type="OrthoDB" id="105475at2"/>
<comment type="catalytic activity">
    <reaction evidence="5">
        <text>adenine + H2O + H(+) = hypoxanthine + NH4(+)</text>
        <dbReference type="Rhea" id="RHEA:23688"/>
        <dbReference type="ChEBI" id="CHEBI:15377"/>
        <dbReference type="ChEBI" id="CHEBI:15378"/>
        <dbReference type="ChEBI" id="CHEBI:16708"/>
        <dbReference type="ChEBI" id="CHEBI:17368"/>
        <dbReference type="ChEBI" id="CHEBI:28938"/>
        <dbReference type="EC" id="3.5.4.2"/>
    </reaction>
</comment>
<organism evidence="7 8">
    <name type="scientific">Nitratireductor pacificus pht-3B</name>
    <dbReference type="NCBI Taxonomy" id="391937"/>
    <lineage>
        <taxon>Bacteria</taxon>
        <taxon>Pseudomonadati</taxon>
        <taxon>Pseudomonadota</taxon>
        <taxon>Alphaproteobacteria</taxon>
        <taxon>Hyphomicrobiales</taxon>
        <taxon>Phyllobacteriaceae</taxon>
        <taxon>Nitratireductor</taxon>
    </lineage>
</organism>
<dbReference type="InterPro" id="IPR028892">
    <property type="entry name" value="ADE"/>
</dbReference>
<evidence type="ECO:0000256" key="2">
    <source>
        <dbReference type="ARBA" id="ARBA00022801"/>
    </source>
</evidence>
<dbReference type="GO" id="GO:0043103">
    <property type="term" value="P:hypoxanthine salvage"/>
    <property type="evidence" value="ECO:0007669"/>
    <property type="project" value="UniProtKB-UniRule"/>
</dbReference>
<evidence type="ECO:0000256" key="3">
    <source>
        <dbReference type="ARBA" id="ARBA00022833"/>
    </source>
</evidence>
<dbReference type="PATRIC" id="fig|391937.3.peg.1797"/>